<dbReference type="InterPro" id="IPR027417">
    <property type="entry name" value="P-loop_NTPase"/>
</dbReference>
<name>A0AAU8JW10_9ACTN</name>
<dbReference type="AlphaFoldDB" id="A0AAU8JW10"/>
<organism evidence="1">
    <name type="scientific">Kitasatospora camelliae</name>
    <dbReference type="NCBI Taxonomy" id="3156397"/>
    <lineage>
        <taxon>Bacteria</taxon>
        <taxon>Bacillati</taxon>
        <taxon>Actinomycetota</taxon>
        <taxon>Actinomycetes</taxon>
        <taxon>Kitasatosporales</taxon>
        <taxon>Streptomycetaceae</taxon>
        <taxon>Kitasatospora</taxon>
    </lineage>
</organism>
<dbReference type="RefSeq" id="WP_354641443.1">
    <property type="nucleotide sequence ID" value="NZ_CP159872.1"/>
</dbReference>
<evidence type="ECO:0000313" key="1">
    <source>
        <dbReference type="EMBL" id="XCM80507.1"/>
    </source>
</evidence>
<dbReference type="KEGG" id="kcm:ABWK59_17065"/>
<sequence length="604" mass="63670">MTDTTIHQPHPYIGGRDTALRELSRWREGVASSPKTILLTGSSGSGRTRLLTGFLMLCDPESRQRIDVAALDPATVPAPELPAPLVFDASGLTAAQLLWSVTDALGMAATRTEDALRLLAEPADEGLPPVPVVVPDVDRAGVLRALDGAARTAAEVLLPLALSPRVRLLADVPREQARWLVERLPEGRVRVVDLDEEPWADPDGLLLQAEHAVEKPGFAAELARHADGPLTVRLAAWSLRAVPDAGTGVFPRNVGEALDLHAERCGVDELTLRRLLAPLALAGDGATLPFSLWAPLASAVAGRDLSAALASGQQLLMPFFELVDGDEPAARLVHPAVAAELRERFGSVLREVQRRIAHALLATLPAGSDRWSAAAPYVREQLIGHALEGGVLPELLVDPGFLLHAEQVALRAAVEHLAADGAELPAPARTWLRLAPLFTRTEAGPIPRAALLEHALCQDGLPAVEFGLDLPWRTLWAAPLPGVDGVAAAIAPDGTSVLAAHVPGAEPPIALYDVLTGAAVTGDPEQLLRPSDEQREDSPLRLSKGADYVRVWPRDGGHPVATFVSPEPLGGADVTVDGVLLLADARGVSALRLVVPSVESGSGA</sequence>
<accession>A0AAU8JW10</accession>
<gene>
    <name evidence="1" type="ORF">ABWK59_17065</name>
</gene>
<protein>
    <submittedName>
        <fullName evidence="1">ATP-binding protein</fullName>
    </submittedName>
</protein>
<reference evidence="1" key="1">
    <citation type="submission" date="2024-06" db="EMBL/GenBank/DDBJ databases">
        <title>The genome sequences of Kitasatospora sp. strain HUAS MG31.</title>
        <authorList>
            <person name="Mo P."/>
        </authorList>
    </citation>
    <scope>NUCLEOTIDE SEQUENCE</scope>
    <source>
        <strain evidence="1">HUAS MG31</strain>
    </source>
</reference>
<dbReference type="SUPFAM" id="SSF52540">
    <property type="entry name" value="P-loop containing nucleoside triphosphate hydrolases"/>
    <property type="match status" value="1"/>
</dbReference>
<keyword evidence="1" id="KW-0067">ATP-binding</keyword>
<keyword evidence="1" id="KW-0547">Nucleotide-binding</keyword>
<proteinExistence type="predicted"/>
<dbReference type="EMBL" id="CP159872">
    <property type="protein sequence ID" value="XCM80507.1"/>
    <property type="molecule type" value="Genomic_DNA"/>
</dbReference>
<dbReference type="GO" id="GO:0005524">
    <property type="term" value="F:ATP binding"/>
    <property type="evidence" value="ECO:0007669"/>
    <property type="project" value="UniProtKB-KW"/>
</dbReference>